<accession>A0A8X6QFB6</accession>
<name>A0A8X6QFB6_NEPPI</name>
<dbReference type="OrthoDB" id="6465972at2759"/>
<dbReference type="AlphaFoldDB" id="A0A8X6QFB6"/>
<organism evidence="1 2">
    <name type="scientific">Nephila pilipes</name>
    <name type="common">Giant wood spider</name>
    <name type="synonym">Nephila maculata</name>
    <dbReference type="NCBI Taxonomy" id="299642"/>
    <lineage>
        <taxon>Eukaryota</taxon>
        <taxon>Metazoa</taxon>
        <taxon>Ecdysozoa</taxon>
        <taxon>Arthropoda</taxon>
        <taxon>Chelicerata</taxon>
        <taxon>Arachnida</taxon>
        <taxon>Araneae</taxon>
        <taxon>Araneomorphae</taxon>
        <taxon>Entelegynae</taxon>
        <taxon>Araneoidea</taxon>
        <taxon>Nephilidae</taxon>
        <taxon>Nephila</taxon>
    </lineage>
</organism>
<gene>
    <name evidence="1" type="ORF">NPIL_256511</name>
</gene>
<reference evidence="1" key="1">
    <citation type="submission" date="2020-08" db="EMBL/GenBank/DDBJ databases">
        <title>Multicomponent nature underlies the extraordinary mechanical properties of spider dragline silk.</title>
        <authorList>
            <person name="Kono N."/>
            <person name="Nakamura H."/>
            <person name="Mori M."/>
            <person name="Yoshida Y."/>
            <person name="Ohtoshi R."/>
            <person name="Malay A.D."/>
            <person name="Moran D.A.P."/>
            <person name="Tomita M."/>
            <person name="Numata K."/>
            <person name="Arakawa K."/>
        </authorList>
    </citation>
    <scope>NUCLEOTIDE SEQUENCE</scope>
</reference>
<dbReference type="Proteomes" id="UP000887013">
    <property type="component" value="Unassembled WGS sequence"/>
</dbReference>
<evidence type="ECO:0000313" key="2">
    <source>
        <dbReference type="Proteomes" id="UP000887013"/>
    </source>
</evidence>
<proteinExistence type="predicted"/>
<comment type="caution">
    <text evidence="1">The sequence shown here is derived from an EMBL/GenBank/DDBJ whole genome shotgun (WGS) entry which is preliminary data.</text>
</comment>
<evidence type="ECO:0000313" key="1">
    <source>
        <dbReference type="EMBL" id="GFU23982.1"/>
    </source>
</evidence>
<sequence length="125" mass="14188">MNVHEEALHSSSILYGENGANVEAADNLDLADFFIVTEVPVETFRFKWMFNKFGNKSSNEQLYSSPISCQGSCFQLKLIKYENGFELFHFCGRHCNKMQIESGMRFESGIPVHFVVVDNSFSSGQ</sequence>
<dbReference type="EMBL" id="BMAW01081333">
    <property type="protein sequence ID" value="GFU23982.1"/>
    <property type="molecule type" value="Genomic_DNA"/>
</dbReference>
<keyword evidence="2" id="KW-1185">Reference proteome</keyword>
<protein>
    <submittedName>
        <fullName evidence="1">Uncharacterized protein</fullName>
    </submittedName>
</protein>